<accession>A0ABM7T6S5</accession>
<dbReference type="RefSeq" id="WP_224033372.1">
    <property type="nucleotide sequence ID" value="NZ_AP024849.1"/>
</dbReference>
<evidence type="ECO:0000313" key="1">
    <source>
        <dbReference type="EMBL" id="BCZ46977.1"/>
    </source>
</evidence>
<dbReference type="Proteomes" id="UP000824633">
    <property type="component" value="Chromosome"/>
</dbReference>
<name>A0ABM7T6S5_9CLOT</name>
<organism evidence="1 2">
    <name type="scientific">Clostridium gelidum</name>
    <dbReference type="NCBI Taxonomy" id="704125"/>
    <lineage>
        <taxon>Bacteria</taxon>
        <taxon>Bacillati</taxon>
        <taxon>Bacillota</taxon>
        <taxon>Clostridia</taxon>
        <taxon>Eubacteriales</taxon>
        <taxon>Clostridiaceae</taxon>
        <taxon>Clostridium</taxon>
    </lineage>
</organism>
<protein>
    <recommendedName>
        <fullName evidence="3">Four helix bundle protein</fullName>
    </recommendedName>
</protein>
<gene>
    <name evidence="1" type="ORF">psyc5s11_30440</name>
</gene>
<dbReference type="EMBL" id="AP024849">
    <property type="protein sequence ID" value="BCZ46977.1"/>
    <property type="molecule type" value="Genomic_DNA"/>
</dbReference>
<reference evidence="2" key="1">
    <citation type="submission" date="2021-07" db="EMBL/GenBank/DDBJ databases">
        <title>Complete genome sequencing of a Clostridium isolate.</title>
        <authorList>
            <person name="Ueki A."/>
            <person name="Tonouchi A."/>
        </authorList>
    </citation>
    <scope>NUCLEOTIDE SEQUENCE [LARGE SCALE GENOMIC DNA]</scope>
    <source>
        <strain evidence="2">C5S11</strain>
    </source>
</reference>
<sequence>MISSMWKDKIEWHLKMASEAKTKRDKRDLAYRTSIVGENVINILRFSIDGKAESTFFMIVSSIKRYMALGILSKDYMPILSESYEYYKLDTYINTSSNSFSFHRMEILHCEICNLVKEVESYLKKEGKM</sequence>
<evidence type="ECO:0000313" key="2">
    <source>
        <dbReference type="Proteomes" id="UP000824633"/>
    </source>
</evidence>
<proteinExistence type="predicted"/>
<evidence type="ECO:0008006" key="3">
    <source>
        <dbReference type="Google" id="ProtNLM"/>
    </source>
</evidence>
<keyword evidence="2" id="KW-1185">Reference proteome</keyword>